<dbReference type="Proteomes" id="UP001153076">
    <property type="component" value="Unassembled WGS sequence"/>
</dbReference>
<name>A0A9Q1QKU1_9CARY</name>
<proteinExistence type="inferred from homology"/>
<comment type="similarity">
    <text evidence="3 10">Belongs to the polysaccharide lyase 1 family.</text>
</comment>
<dbReference type="Pfam" id="PF04431">
    <property type="entry name" value="Pec_lyase_N"/>
    <property type="match status" value="1"/>
</dbReference>
<comment type="pathway">
    <text evidence="2 10">Glycan metabolism; pectin degradation; 2-dehydro-3-deoxy-D-gluconate from pectin: step 2/5.</text>
</comment>
<dbReference type="InterPro" id="IPR018082">
    <property type="entry name" value="AmbAllergen"/>
</dbReference>
<dbReference type="InterPro" id="IPR002022">
    <property type="entry name" value="Pec_lyase"/>
</dbReference>
<dbReference type="EMBL" id="JAKOGI010000077">
    <property type="protein sequence ID" value="KAJ8445439.1"/>
    <property type="molecule type" value="Genomic_DNA"/>
</dbReference>
<evidence type="ECO:0000313" key="13">
    <source>
        <dbReference type="Proteomes" id="UP001153076"/>
    </source>
</evidence>
<evidence type="ECO:0000256" key="6">
    <source>
        <dbReference type="ARBA" id="ARBA00022729"/>
    </source>
</evidence>
<feature type="chain" id="PRO_5040538132" description="Pectate lyase" evidence="10">
    <location>
        <begin position="28"/>
        <end position="802"/>
    </location>
</feature>
<evidence type="ECO:0000256" key="1">
    <source>
        <dbReference type="ARBA" id="ARBA00000695"/>
    </source>
</evidence>
<dbReference type="SMART" id="SM00656">
    <property type="entry name" value="Amb_all"/>
    <property type="match status" value="2"/>
</dbReference>
<evidence type="ECO:0000256" key="4">
    <source>
        <dbReference type="ARBA" id="ARBA00012272"/>
    </source>
</evidence>
<evidence type="ECO:0000313" key="12">
    <source>
        <dbReference type="EMBL" id="KAJ8445439.1"/>
    </source>
</evidence>
<dbReference type="GO" id="GO:0046872">
    <property type="term" value="F:metal ion binding"/>
    <property type="evidence" value="ECO:0007669"/>
    <property type="project" value="UniProtKB-KW"/>
</dbReference>
<comment type="cofactor">
    <cofactor evidence="10">
        <name>Ca(2+)</name>
        <dbReference type="ChEBI" id="CHEBI:29108"/>
    </cofactor>
    <text evidence="10">Binds 1 Ca(2+) ion. Required for its activity.</text>
</comment>
<keyword evidence="9 10" id="KW-0456">Lyase</keyword>
<evidence type="ECO:0000256" key="7">
    <source>
        <dbReference type="ARBA" id="ARBA00022837"/>
    </source>
</evidence>
<dbReference type="InterPro" id="IPR007524">
    <property type="entry name" value="Pec_lyase_N"/>
</dbReference>
<evidence type="ECO:0000256" key="2">
    <source>
        <dbReference type="ARBA" id="ARBA00005220"/>
    </source>
</evidence>
<keyword evidence="7 10" id="KW-0106">Calcium</keyword>
<gene>
    <name evidence="12" type="ORF">Cgig2_031252</name>
</gene>
<feature type="signal peptide" evidence="10">
    <location>
        <begin position="1"/>
        <end position="27"/>
    </location>
</feature>
<dbReference type="InterPro" id="IPR045032">
    <property type="entry name" value="PEL"/>
</dbReference>
<keyword evidence="5 10" id="KW-0479">Metal-binding</keyword>
<evidence type="ECO:0000256" key="3">
    <source>
        <dbReference type="ARBA" id="ARBA00010980"/>
    </source>
</evidence>
<protein>
    <recommendedName>
        <fullName evidence="4 10">Pectate lyase</fullName>
        <ecNumber evidence="4 10">4.2.2.2</ecNumber>
    </recommendedName>
</protein>
<sequence length="802" mass="90381">MNRTAMASMNNQGLLLLMCLCFSAAMANIGEYDEYWRQREAQARKFLGETYHPEPFNVTNEFNMQVHRMAEELNKTGRSLREDQHNDEGSCQYTNPMDACWRCQPNWEENRKRLADCSMGFAKGVTGGKAGEYYVVTDDTDDDLLNPKPGTLRYAVIQPEPLWIIFDRPMTISLQQELIITSDKTIDARGHHIHIANGSGITIQFVQNIIIHGLHIHDTLPGSGGMIRDSTTHYGFRTQSDGDCISIFGSSKIWIDHCSFSRGSDGLVDIIQGSTGITISNNHMTHHNDVFLFGATNDYVEDKKMQITVAFNHFGKGLVQRMPRCRFGFFHVVNNDYTHWIMYAIGGSQNPTIVSHGNRFIAPESERSKEVTKRVDASESEWRSWTWISQGDEFVNGAFFTQSGAKEIVDARRNFFIPARPGAEVAALTRMLENEGMSNSRRMLTTRKHYSSCEITNPMDACWRCHHNWASHRTQLAKCALGFAKGTTGGAGGRMYVVTDPSDDDVVNPKPGTLRHAVIQDKPLWITFKKCMTIRLKQELIMNSDKTIDGRGAKVVIEHGPGITIHYVNNIIIQGIEFRNIVTGPGGLIRDSVKHYGYRNVSHGNAISIYGSQRVWIDHCSFANCFHKFIEIQDAATAITISNCRMDSQDEAFVFGAQDEYELDEMMQVTIAYNHFGEKLVKNMPRCSNGFCHVVNNDYTGWKDYAITGRANVTIMSQGNRYTAPDDPKAKEITNRKGVPIIKSGTWAQEKDIHLNGAFFEPSGRLLHNPHKQRKLRAMPGIMAALMTRHAGPLKCLPKKPC</sequence>
<keyword evidence="13" id="KW-1185">Reference proteome</keyword>
<feature type="domain" description="Pectate lyase" evidence="11">
    <location>
        <begin position="169"/>
        <end position="366"/>
    </location>
</feature>
<dbReference type="OrthoDB" id="1637350at2759"/>
<dbReference type="PRINTS" id="PR00807">
    <property type="entry name" value="AMBALLERGEN"/>
</dbReference>
<keyword evidence="8" id="KW-0325">Glycoprotein</keyword>
<dbReference type="PANTHER" id="PTHR31683">
    <property type="entry name" value="PECTATE LYASE 18-RELATED"/>
    <property type="match status" value="1"/>
</dbReference>
<dbReference type="AlphaFoldDB" id="A0A9Q1QKU1"/>
<dbReference type="InterPro" id="IPR011050">
    <property type="entry name" value="Pectin_lyase_fold/virulence"/>
</dbReference>
<organism evidence="12 13">
    <name type="scientific">Carnegiea gigantea</name>
    <dbReference type="NCBI Taxonomy" id="171969"/>
    <lineage>
        <taxon>Eukaryota</taxon>
        <taxon>Viridiplantae</taxon>
        <taxon>Streptophyta</taxon>
        <taxon>Embryophyta</taxon>
        <taxon>Tracheophyta</taxon>
        <taxon>Spermatophyta</taxon>
        <taxon>Magnoliopsida</taxon>
        <taxon>eudicotyledons</taxon>
        <taxon>Gunneridae</taxon>
        <taxon>Pentapetalae</taxon>
        <taxon>Caryophyllales</taxon>
        <taxon>Cactineae</taxon>
        <taxon>Cactaceae</taxon>
        <taxon>Cactoideae</taxon>
        <taxon>Echinocereeae</taxon>
        <taxon>Carnegiea</taxon>
    </lineage>
</organism>
<dbReference type="SUPFAM" id="SSF51126">
    <property type="entry name" value="Pectin lyase-like"/>
    <property type="match status" value="2"/>
</dbReference>
<evidence type="ECO:0000256" key="8">
    <source>
        <dbReference type="ARBA" id="ARBA00023180"/>
    </source>
</evidence>
<accession>A0A9Q1QKU1</accession>
<comment type="caution">
    <text evidence="12">The sequence shown here is derived from an EMBL/GenBank/DDBJ whole genome shotgun (WGS) entry which is preliminary data.</text>
</comment>
<comment type="catalytic activity">
    <reaction evidence="1 10">
        <text>Eliminative cleavage of (1-&gt;4)-alpha-D-galacturonan to give oligosaccharides with 4-deoxy-alpha-D-galact-4-enuronosyl groups at their non-reducing ends.</text>
        <dbReference type="EC" id="4.2.2.2"/>
    </reaction>
</comment>
<feature type="domain" description="Pectate lyase" evidence="11">
    <location>
        <begin position="531"/>
        <end position="728"/>
    </location>
</feature>
<dbReference type="InterPro" id="IPR012334">
    <property type="entry name" value="Pectin_lyas_fold"/>
</dbReference>
<reference evidence="12" key="1">
    <citation type="submission" date="2022-04" db="EMBL/GenBank/DDBJ databases">
        <title>Carnegiea gigantea Genome sequencing and assembly v2.</title>
        <authorList>
            <person name="Copetti D."/>
            <person name="Sanderson M.J."/>
            <person name="Burquez A."/>
            <person name="Wojciechowski M.F."/>
        </authorList>
    </citation>
    <scope>NUCLEOTIDE SEQUENCE</scope>
    <source>
        <strain evidence="12">SGP5-SGP5p</strain>
        <tissue evidence="12">Aerial part</tissue>
    </source>
</reference>
<keyword evidence="6 10" id="KW-0732">Signal</keyword>
<evidence type="ECO:0000259" key="11">
    <source>
        <dbReference type="SMART" id="SM00656"/>
    </source>
</evidence>
<evidence type="ECO:0000256" key="10">
    <source>
        <dbReference type="RuleBase" id="RU361123"/>
    </source>
</evidence>
<evidence type="ECO:0000256" key="5">
    <source>
        <dbReference type="ARBA" id="ARBA00022723"/>
    </source>
</evidence>
<dbReference type="GO" id="GO:0030570">
    <property type="term" value="F:pectate lyase activity"/>
    <property type="evidence" value="ECO:0007669"/>
    <property type="project" value="UniProtKB-EC"/>
</dbReference>
<dbReference type="PANTHER" id="PTHR31683:SF69">
    <property type="entry name" value="PECTATE LYASE 7-RELATED"/>
    <property type="match status" value="1"/>
</dbReference>
<dbReference type="Pfam" id="PF00544">
    <property type="entry name" value="Pectate_lyase_4"/>
    <property type="match status" value="2"/>
</dbReference>
<evidence type="ECO:0000256" key="9">
    <source>
        <dbReference type="ARBA" id="ARBA00023239"/>
    </source>
</evidence>
<dbReference type="Gene3D" id="2.160.20.10">
    <property type="entry name" value="Single-stranded right-handed beta-helix, Pectin lyase-like"/>
    <property type="match status" value="2"/>
</dbReference>
<dbReference type="EC" id="4.2.2.2" evidence="4 10"/>